<reference evidence="17" key="1">
    <citation type="submission" date="2021-06" db="EMBL/GenBank/DDBJ databases">
        <authorList>
            <person name="Kallberg Y."/>
            <person name="Tangrot J."/>
            <person name="Rosling A."/>
        </authorList>
    </citation>
    <scope>NUCLEOTIDE SEQUENCE</scope>
    <source>
        <strain evidence="17">MT106</strain>
    </source>
</reference>
<dbReference type="GO" id="GO:0006526">
    <property type="term" value="P:L-arginine biosynthetic process"/>
    <property type="evidence" value="ECO:0007669"/>
    <property type="project" value="TreeGrafter"/>
</dbReference>
<proteinExistence type="inferred from homology"/>
<keyword evidence="9" id="KW-0809">Transit peptide</keyword>
<organism evidence="17 18">
    <name type="scientific">Ambispora gerdemannii</name>
    <dbReference type="NCBI Taxonomy" id="144530"/>
    <lineage>
        <taxon>Eukaryota</taxon>
        <taxon>Fungi</taxon>
        <taxon>Fungi incertae sedis</taxon>
        <taxon>Mucoromycota</taxon>
        <taxon>Glomeromycotina</taxon>
        <taxon>Glomeromycetes</taxon>
        <taxon>Archaeosporales</taxon>
        <taxon>Ambisporaceae</taxon>
        <taxon>Ambispora</taxon>
    </lineage>
</organism>
<evidence type="ECO:0000313" key="18">
    <source>
        <dbReference type="Proteomes" id="UP000789831"/>
    </source>
</evidence>
<comment type="catalytic activity">
    <reaction evidence="14">
        <text>L-glutamate + acetyl-CoA = N-acetyl-L-glutamate + CoA + H(+)</text>
        <dbReference type="Rhea" id="RHEA:24292"/>
        <dbReference type="ChEBI" id="CHEBI:15378"/>
        <dbReference type="ChEBI" id="CHEBI:29985"/>
        <dbReference type="ChEBI" id="CHEBI:44337"/>
        <dbReference type="ChEBI" id="CHEBI:57287"/>
        <dbReference type="ChEBI" id="CHEBI:57288"/>
        <dbReference type="EC" id="2.3.1.1"/>
    </reaction>
</comment>
<keyword evidence="7" id="KW-0028">Amino-acid biosynthesis</keyword>
<gene>
    <name evidence="17" type="ORF">AGERDE_LOCUS9277</name>
</gene>
<dbReference type="GO" id="GO:0006592">
    <property type="term" value="P:ornithine biosynthetic process"/>
    <property type="evidence" value="ECO:0007669"/>
    <property type="project" value="TreeGrafter"/>
</dbReference>
<evidence type="ECO:0000259" key="16">
    <source>
        <dbReference type="PROSITE" id="PS51731"/>
    </source>
</evidence>
<evidence type="ECO:0000256" key="7">
    <source>
        <dbReference type="ARBA" id="ARBA00022605"/>
    </source>
</evidence>
<name>A0A9N9GFT0_9GLOM</name>
<evidence type="ECO:0000256" key="11">
    <source>
        <dbReference type="ARBA" id="ARBA00023315"/>
    </source>
</evidence>
<dbReference type="PANTHER" id="PTHR23342:SF4">
    <property type="entry name" value="AMINO-ACID ACETYLTRANSFERASE, MITOCHONDRIAL"/>
    <property type="match status" value="1"/>
</dbReference>
<evidence type="ECO:0000256" key="15">
    <source>
        <dbReference type="SAM" id="MobiDB-lite"/>
    </source>
</evidence>
<evidence type="ECO:0000256" key="3">
    <source>
        <dbReference type="ARBA" id="ARBA00004925"/>
    </source>
</evidence>
<dbReference type="GO" id="GO:0005759">
    <property type="term" value="C:mitochondrial matrix"/>
    <property type="evidence" value="ECO:0007669"/>
    <property type="project" value="TreeGrafter"/>
</dbReference>
<dbReference type="InterPro" id="IPR036393">
    <property type="entry name" value="AceGlu_kinase-like_sf"/>
</dbReference>
<keyword evidence="8" id="KW-0808">Transferase</keyword>
<dbReference type="EC" id="2.3.1.1" evidence="5"/>
<feature type="compositionally biased region" description="Low complexity" evidence="15">
    <location>
        <begin position="105"/>
        <end position="118"/>
    </location>
</feature>
<evidence type="ECO:0000256" key="10">
    <source>
        <dbReference type="ARBA" id="ARBA00023128"/>
    </source>
</evidence>
<evidence type="ECO:0000256" key="8">
    <source>
        <dbReference type="ARBA" id="ARBA00022679"/>
    </source>
</evidence>
<dbReference type="Gene3D" id="3.40.630.30">
    <property type="match status" value="1"/>
</dbReference>
<comment type="subcellular location">
    <subcellularLocation>
        <location evidence="2">Mitochondrion</location>
    </subcellularLocation>
</comment>
<keyword evidence="18" id="KW-1185">Reference proteome</keyword>
<dbReference type="GO" id="GO:0004042">
    <property type="term" value="F:L-glutamate N-acetyltransferase activity"/>
    <property type="evidence" value="ECO:0007669"/>
    <property type="project" value="TreeGrafter"/>
</dbReference>
<evidence type="ECO:0000256" key="13">
    <source>
        <dbReference type="ARBA" id="ARBA00033251"/>
    </source>
</evidence>
<keyword evidence="10" id="KW-0496">Mitochondrion</keyword>
<feature type="region of interest" description="Disordered" evidence="15">
    <location>
        <begin position="101"/>
        <end position="127"/>
    </location>
</feature>
<comment type="similarity">
    <text evidence="4">Belongs to the acetyltransferase family.</text>
</comment>
<comment type="caution">
    <text evidence="17">The sequence shown here is derived from an EMBL/GenBank/DDBJ whole genome shotgun (WGS) entry which is preliminary data.</text>
</comment>
<comment type="pathway">
    <text evidence="3">Amino-acid biosynthesis; L-arginine biosynthesis; N(2)-acetyl-L-ornithine from L-glutamate: step 1/4.</text>
</comment>
<keyword evidence="11" id="KW-0012">Acyltransferase</keyword>
<accession>A0A9N9GFT0</accession>
<sequence>MVTRVPSFAGRHELNLRNLVNGHHIHNFQYQHITYNSAQKSLFRVYHSSKASFGNAVQNTTPNTNLPAEHPAIPPINFDRDLLIDVLKTTPSQREARTLVKRFANPEQNSNEQKQQQSESKEKHEEVLTGKSLKRVMTKLKFIDSLLTPSVNHIALIKIQGPLNELNRKDIAKTLLHLQKLGLMSIVVVGNEDWKEMILEGSSRFRELFQKMIIEAGLICDAIEQNGGRATPIYNSVFTIDKNSQDFSDLDTEKKIRTTRFPGLGDIDVSLAWLKSSLQLSQIPLILPIVIDKASKQQVVRANTAMIALSHALSNLSDIDCIKSPELEPMKIIIINSEGGIPSQERRGSHVFINIQEEYEQIKQDYKVNPLWHDTHPTGLESLDMMKICLEKLPSTSSGIIVPAYAPTVLLSNLITDKPLFSSSLPLSSPTTPWTTTTMLRAGMKVTHHRSFNTIDILAFKALVETSFGKKLDLENYLKRMEKCVDTIIVAGDYSGVAVMTMESASVEKNNNDDLNRDVVPYMDKLAVDPGHQGTGVADLVWKQIQIKYPKLIWRARATNSINKWYFERSDGNLRIPGSQWMMFWYGNEEDKRIKQHAKIVQQIPSSIIR</sequence>
<protein>
    <recommendedName>
        <fullName evidence="6">Amino-acid acetyltransferase, mitochondrial</fullName>
        <ecNumber evidence="5">2.3.1.1</ecNumber>
    </recommendedName>
    <alternativeName>
        <fullName evidence="12">Glutamate N-acetyltransferase</fullName>
    </alternativeName>
    <alternativeName>
        <fullName evidence="13">N-acetylglutamate synthase</fullName>
    </alternativeName>
</protein>
<comment type="function">
    <text evidence="1">N-acetylglutamate synthase involved in arginine biosynthesis.</text>
</comment>
<evidence type="ECO:0000256" key="6">
    <source>
        <dbReference type="ARBA" id="ARBA00018802"/>
    </source>
</evidence>
<evidence type="ECO:0000256" key="5">
    <source>
        <dbReference type="ARBA" id="ARBA00012697"/>
    </source>
</evidence>
<dbReference type="AlphaFoldDB" id="A0A9N9GFT0"/>
<dbReference type="EMBL" id="CAJVPL010002256">
    <property type="protein sequence ID" value="CAG8604687.1"/>
    <property type="molecule type" value="Genomic_DNA"/>
</dbReference>
<dbReference type="Proteomes" id="UP000789831">
    <property type="component" value="Unassembled WGS sequence"/>
</dbReference>
<evidence type="ECO:0000256" key="1">
    <source>
        <dbReference type="ARBA" id="ARBA00002294"/>
    </source>
</evidence>
<evidence type="ECO:0000256" key="2">
    <source>
        <dbReference type="ARBA" id="ARBA00004173"/>
    </source>
</evidence>
<dbReference type="OrthoDB" id="5585968at2759"/>
<evidence type="ECO:0000256" key="9">
    <source>
        <dbReference type="ARBA" id="ARBA00022946"/>
    </source>
</evidence>
<evidence type="ECO:0000256" key="12">
    <source>
        <dbReference type="ARBA" id="ARBA00030346"/>
    </source>
</evidence>
<dbReference type="Gene3D" id="3.40.1160.10">
    <property type="entry name" value="Acetylglutamate kinase-like"/>
    <property type="match status" value="1"/>
</dbReference>
<dbReference type="Pfam" id="PF04768">
    <property type="entry name" value="NAT"/>
    <property type="match status" value="1"/>
</dbReference>
<dbReference type="PANTHER" id="PTHR23342">
    <property type="entry name" value="N-ACETYLGLUTAMATE SYNTHASE"/>
    <property type="match status" value="1"/>
</dbReference>
<evidence type="ECO:0000313" key="17">
    <source>
        <dbReference type="EMBL" id="CAG8604687.1"/>
    </source>
</evidence>
<dbReference type="PROSITE" id="PS51731">
    <property type="entry name" value="GNAT_NAGS"/>
    <property type="match status" value="1"/>
</dbReference>
<feature type="domain" description="N-acetyltransferase" evidence="16">
    <location>
        <begin position="444"/>
        <end position="609"/>
    </location>
</feature>
<evidence type="ECO:0000256" key="4">
    <source>
        <dbReference type="ARBA" id="ARBA00008694"/>
    </source>
</evidence>
<evidence type="ECO:0000256" key="14">
    <source>
        <dbReference type="ARBA" id="ARBA00048372"/>
    </source>
</evidence>
<dbReference type="InterPro" id="IPR006855">
    <property type="entry name" value="Vertebrate-like_GNAT_dom"/>
</dbReference>